<dbReference type="EMBL" id="CP098807">
    <property type="protein sequence ID" value="USJ25268.1"/>
    <property type="molecule type" value="Genomic_DNA"/>
</dbReference>
<evidence type="ECO:0000313" key="2">
    <source>
        <dbReference type="EMBL" id="USJ25268.1"/>
    </source>
</evidence>
<dbReference type="InterPro" id="IPR016181">
    <property type="entry name" value="Acyl_CoA_acyltransferase"/>
</dbReference>
<dbReference type="Gene3D" id="3.40.630.30">
    <property type="match status" value="1"/>
</dbReference>
<dbReference type="Pfam" id="PF13480">
    <property type="entry name" value="Acetyltransf_6"/>
    <property type="match status" value="1"/>
</dbReference>
<organism evidence="2 3">
    <name type="scientific">Ensifer adhaerens</name>
    <name type="common">Sinorhizobium morelense</name>
    <dbReference type="NCBI Taxonomy" id="106592"/>
    <lineage>
        <taxon>Bacteria</taxon>
        <taxon>Pseudomonadati</taxon>
        <taxon>Pseudomonadota</taxon>
        <taxon>Alphaproteobacteria</taxon>
        <taxon>Hyphomicrobiales</taxon>
        <taxon>Rhizobiaceae</taxon>
        <taxon>Sinorhizobium/Ensifer group</taxon>
        <taxon>Ensifer</taxon>
    </lineage>
</organism>
<accession>A0A9Q9DB23</accession>
<dbReference type="InterPro" id="IPR038740">
    <property type="entry name" value="BioF2-like_GNAT_dom"/>
</dbReference>
<dbReference type="Proteomes" id="UP001055460">
    <property type="component" value="Chromosome"/>
</dbReference>
<evidence type="ECO:0000313" key="3">
    <source>
        <dbReference type="Proteomes" id="UP001055460"/>
    </source>
</evidence>
<gene>
    <name evidence="2" type="ORF">NE863_04705</name>
</gene>
<reference evidence="2" key="1">
    <citation type="submission" date="2022-06" db="EMBL/GenBank/DDBJ databases">
        <title>Physiological and biochemical characterization and genomic elucidation of a strain of the genus Ensifer adhaerens M8 that combines arsenic oxidation and chromium reduction.</title>
        <authorList>
            <person name="Li X."/>
            <person name="Yu c."/>
        </authorList>
    </citation>
    <scope>NUCLEOTIDE SEQUENCE</scope>
    <source>
        <strain evidence="2">M8</strain>
    </source>
</reference>
<proteinExistence type="predicted"/>
<sequence>MDGSGDRRAHASLRADPTDAAGRFEISLHRNMEALESEWRLLDGLPENSLHHAYQWCSAWAATHVSDLALLRVTFDGELLLVLPLEVARGRLFRTAKLIGTEHSNLNTGLFAPNAAAIISTPALADALARAICGALRGLADIVMLDRLPSDWRGAPSPFALLSGVANPNPSFQLPLLGGIQPTLAQLNAKRRRKKMRISERRLAEMGGYDYVVARTGDEAHALLDTFFRQKATRFAALGLPDVFQDKETQAFFHALAARMGDDVQLMELNAIRLRGENDGRIVAVAGLSRKADHVICQFGSIDEGLAGDASPGELLFYRMIERLSGEGVRLFDFGVGDQPYKRSWCTIETPLRDIVLPVTFAGRLAGLRHHLVVRAKRAIKANRAVYARIQRTRRHRQDKTFDSSAD</sequence>
<dbReference type="AlphaFoldDB" id="A0A9Q9DB23"/>
<feature type="domain" description="BioF2-like acetyltransferase" evidence="1">
    <location>
        <begin position="190"/>
        <end position="343"/>
    </location>
</feature>
<evidence type="ECO:0000259" key="1">
    <source>
        <dbReference type="Pfam" id="PF13480"/>
    </source>
</evidence>
<name>A0A9Q9DB23_ENSAD</name>
<protein>
    <submittedName>
        <fullName evidence="2">GNAT family N-acetyltransferase</fullName>
    </submittedName>
</protein>
<dbReference type="SUPFAM" id="SSF55729">
    <property type="entry name" value="Acyl-CoA N-acyltransferases (Nat)"/>
    <property type="match status" value="1"/>
</dbReference>